<evidence type="ECO:0000256" key="1">
    <source>
        <dbReference type="ARBA" id="ARBA00022679"/>
    </source>
</evidence>
<name>A0A0K2XC84_9HELI</name>
<keyword evidence="2" id="KW-0548">Nucleotidyltransferase</keyword>
<proteinExistence type="predicted"/>
<dbReference type="Proteomes" id="UP000041394">
    <property type="component" value="Unassembled WGS sequence"/>
</dbReference>
<dbReference type="AlphaFoldDB" id="A0A0K2XC84"/>
<evidence type="ECO:0000256" key="2">
    <source>
        <dbReference type="ARBA" id="ARBA00022695"/>
    </source>
</evidence>
<evidence type="ECO:0000313" key="9">
    <source>
        <dbReference type="Proteomes" id="UP000041394"/>
    </source>
</evidence>
<evidence type="ECO:0000313" key="6">
    <source>
        <dbReference type="EMBL" id="CRF43183.1"/>
    </source>
</evidence>
<dbReference type="EMBL" id="CDMN01000027">
    <property type="protein sequence ID" value="CRF44113.1"/>
    <property type="molecule type" value="Genomic_DNA"/>
</dbReference>
<evidence type="ECO:0000313" key="7">
    <source>
        <dbReference type="EMBL" id="CRF44113.1"/>
    </source>
</evidence>
<dbReference type="GO" id="GO:0003677">
    <property type="term" value="F:DNA binding"/>
    <property type="evidence" value="ECO:0007669"/>
    <property type="project" value="InterPro"/>
</dbReference>
<evidence type="ECO:0000256" key="3">
    <source>
        <dbReference type="ARBA" id="ARBA00022705"/>
    </source>
</evidence>
<dbReference type="Proteomes" id="UP000045175">
    <property type="component" value="Unassembled WGS sequence"/>
</dbReference>
<evidence type="ECO:0000313" key="10">
    <source>
        <dbReference type="Proteomes" id="UP000045175"/>
    </source>
</evidence>
<evidence type="ECO:0000313" key="8">
    <source>
        <dbReference type="Proteomes" id="UP000038622"/>
    </source>
</evidence>
<dbReference type="EMBL" id="CDML01000001">
    <property type="protein sequence ID" value="CRF40295.1"/>
    <property type="molecule type" value="Genomic_DNA"/>
</dbReference>
<organism evidence="6 10">
    <name type="scientific">Helicobacter ailurogastricus</name>
    <dbReference type="NCBI Taxonomy" id="1578720"/>
    <lineage>
        <taxon>Bacteria</taxon>
        <taxon>Pseudomonadati</taxon>
        <taxon>Campylobacterota</taxon>
        <taxon>Epsilonproteobacteria</taxon>
        <taxon>Campylobacterales</taxon>
        <taxon>Helicobacteraceae</taxon>
        <taxon>Helicobacter</taxon>
    </lineage>
</organism>
<dbReference type="InterPro" id="IPR005790">
    <property type="entry name" value="DNA_polIII_delta"/>
</dbReference>
<keyword evidence="8" id="KW-1185">Reference proteome</keyword>
<gene>
    <name evidence="5" type="ORF">HAL011_00470</name>
    <name evidence="6" type="ORF">HAL013_14070</name>
    <name evidence="7" type="ORF">HAL09_06820</name>
</gene>
<dbReference type="NCBIfam" id="TIGR01128">
    <property type="entry name" value="holA"/>
    <property type="match status" value="1"/>
</dbReference>
<dbReference type="Gene3D" id="3.40.50.300">
    <property type="entry name" value="P-loop containing nucleotide triphosphate hydrolases"/>
    <property type="match status" value="1"/>
</dbReference>
<dbReference type="PANTHER" id="PTHR34388:SF1">
    <property type="entry name" value="DNA POLYMERASE III SUBUNIT DELTA"/>
    <property type="match status" value="1"/>
</dbReference>
<dbReference type="OrthoDB" id="5329738at2"/>
<dbReference type="EMBL" id="CDMH01000057">
    <property type="protein sequence ID" value="CRF43183.1"/>
    <property type="molecule type" value="Genomic_DNA"/>
</dbReference>
<keyword evidence="3" id="KW-0235">DNA replication</keyword>
<protein>
    <submittedName>
        <fullName evidence="6">Uncharacterized protein</fullName>
    </submittedName>
</protein>
<reference evidence="8" key="2">
    <citation type="submission" date="2014-12" db="EMBL/GenBank/DDBJ databases">
        <authorList>
            <person name="Smet A."/>
        </authorList>
    </citation>
    <scope>NUCLEOTIDE SEQUENCE [LARGE SCALE GENOMIC DNA]</scope>
</reference>
<evidence type="ECO:0000313" key="5">
    <source>
        <dbReference type="EMBL" id="CRF40295.1"/>
    </source>
</evidence>
<dbReference type="STRING" id="1578720.HAL011_00470"/>
<keyword evidence="1" id="KW-0808">Transferase</keyword>
<sequence>MYQKDLENYLKTRVPRAVLLYGEWEFYIEYYGQKIAKLHPQAQINRAYFSAFDLNECLEWLGQSSLFAQGNLAWLKLDKKLAAKETQKLLDTLAKHPQNALIVEFYRGAKSQSEYAQDFRQFSANFKHAGLKDSVLEVRFFTPPDGTLLELAQEKIHALHLKISQEALHLLLEGHNFDLRLVHRDLEKLALLGQDIGLKEVQDFVQGMGAVEISSFLNALFAKEGVLELWGCLESEGLDESEWLRALWRYFYQLFGFYAHSQKGQAQAKDILGYNPPPAIVKELKDRCFQVADYATLFSLLQSWHNANLQGQREKSWHFLIKIQDCIR</sequence>
<reference evidence="6" key="1">
    <citation type="submission" date="2014-12" db="EMBL/GenBank/DDBJ databases">
        <title>Whole genome sequences of four Staphylococcus schleiferi canine isolates.</title>
        <authorList>
            <person name="Misic A.M."/>
            <person name="Cain C."/>
            <person name="Morris D.O."/>
            <person name="Rankin S."/>
            <person name="Beiting D."/>
        </authorList>
    </citation>
    <scope>NUCLEOTIDE SEQUENCE</scope>
    <source>
        <strain evidence="5">ASB11</strain>
        <strain evidence="6">ASB13</strain>
        <strain evidence="7">ASB9</strain>
    </source>
</reference>
<dbReference type="Gene3D" id="1.10.8.60">
    <property type="match status" value="1"/>
</dbReference>
<reference evidence="9 10" key="3">
    <citation type="submission" date="2014-12" db="EMBL/GenBank/DDBJ databases">
        <authorList>
            <person name="Jaenicke S."/>
        </authorList>
    </citation>
    <scope>NUCLEOTIDE SEQUENCE [LARGE SCALE GENOMIC DNA]</scope>
</reference>
<dbReference type="RefSeq" id="WP_053941750.1">
    <property type="nucleotide sequence ID" value="NZ_CDMH01000057.1"/>
</dbReference>
<dbReference type="GO" id="GO:0006261">
    <property type="term" value="P:DNA-templated DNA replication"/>
    <property type="evidence" value="ECO:0007669"/>
    <property type="project" value="TreeGrafter"/>
</dbReference>
<dbReference type="GO" id="GO:0009360">
    <property type="term" value="C:DNA polymerase III complex"/>
    <property type="evidence" value="ECO:0007669"/>
    <property type="project" value="TreeGrafter"/>
</dbReference>
<keyword evidence="4" id="KW-0239">DNA-directed DNA polymerase</keyword>
<dbReference type="Proteomes" id="UP000038622">
    <property type="component" value="Unassembled WGS sequence"/>
</dbReference>
<accession>A0A0K2XC84</accession>
<dbReference type="InterPro" id="IPR027417">
    <property type="entry name" value="P-loop_NTPase"/>
</dbReference>
<dbReference type="PANTHER" id="PTHR34388">
    <property type="entry name" value="DNA POLYMERASE III SUBUNIT DELTA"/>
    <property type="match status" value="1"/>
</dbReference>
<evidence type="ECO:0000256" key="4">
    <source>
        <dbReference type="ARBA" id="ARBA00022932"/>
    </source>
</evidence>
<dbReference type="GO" id="GO:0003887">
    <property type="term" value="F:DNA-directed DNA polymerase activity"/>
    <property type="evidence" value="ECO:0007669"/>
    <property type="project" value="UniProtKB-KW"/>
</dbReference>
<dbReference type="SUPFAM" id="SSF52540">
    <property type="entry name" value="P-loop containing nucleoside triphosphate hydrolases"/>
    <property type="match status" value="1"/>
</dbReference>